<proteinExistence type="predicted"/>
<evidence type="ECO:0000313" key="1">
    <source>
        <dbReference type="EMBL" id="KAI0057481.1"/>
    </source>
</evidence>
<reference evidence="1" key="1">
    <citation type="submission" date="2021-03" db="EMBL/GenBank/DDBJ databases">
        <authorList>
            <consortium name="DOE Joint Genome Institute"/>
            <person name="Ahrendt S."/>
            <person name="Looney B.P."/>
            <person name="Miyauchi S."/>
            <person name="Morin E."/>
            <person name="Drula E."/>
            <person name="Courty P.E."/>
            <person name="Chicoki N."/>
            <person name="Fauchery L."/>
            <person name="Kohler A."/>
            <person name="Kuo A."/>
            <person name="Labutti K."/>
            <person name="Pangilinan J."/>
            <person name="Lipzen A."/>
            <person name="Riley R."/>
            <person name="Andreopoulos W."/>
            <person name="He G."/>
            <person name="Johnson J."/>
            <person name="Barry K.W."/>
            <person name="Grigoriev I.V."/>
            <person name="Nagy L."/>
            <person name="Hibbett D."/>
            <person name="Henrissat B."/>
            <person name="Matheny P.B."/>
            <person name="Labbe J."/>
            <person name="Martin F."/>
        </authorList>
    </citation>
    <scope>NUCLEOTIDE SEQUENCE</scope>
    <source>
        <strain evidence="1">HHB10654</strain>
    </source>
</reference>
<dbReference type="Proteomes" id="UP000814140">
    <property type="component" value="Unassembled WGS sequence"/>
</dbReference>
<reference evidence="1" key="2">
    <citation type="journal article" date="2022" name="New Phytol.">
        <title>Evolutionary transition to the ectomycorrhizal habit in the genomes of a hyperdiverse lineage of mushroom-forming fungi.</title>
        <authorList>
            <person name="Looney B."/>
            <person name="Miyauchi S."/>
            <person name="Morin E."/>
            <person name="Drula E."/>
            <person name="Courty P.E."/>
            <person name="Kohler A."/>
            <person name="Kuo A."/>
            <person name="LaButti K."/>
            <person name="Pangilinan J."/>
            <person name="Lipzen A."/>
            <person name="Riley R."/>
            <person name="Andreopoulos W."/>
            <person name="He G."/>
            <person name="Johnson J."/>
            <person name="Nolan M."/>
            <person name="Tritt A."/>
            <person name="Barry K.W."/>
            <person name="Grigoriev I.V."/>
            <person name="Nagy L.G."/>
            <person name="Hibbett D."/>
            <person name="Henrissat B."/>
            <person name="Matheny P.B."/>
            <person name="Labbe J."/>
            <person name="Martin F.M."/>
        </authorList>
    </citation>
    <scope>NUCLEOTIDE SEQUENCE</scope>
    <source>
        <strain evidence="1">HHB10654</strain>
    </source>
</reference>
<protein>
    <submittedName>
        <fullName evidence="1">Uncharacterized protein</fullName>
    </submittedName>
</protein>
<organism evidence="1 2">
    <name type="scientific">Artomyces pyxidatus</name>
    <dbReference type="NCBI Taxonomy" id="48021"/>
    <lineage>
        <taxon>Eukaryota</taxon>
        <taxon>Fungi</taxon>
        <taxon>Dikarya</taxon>
        <taxon>Basidiomycota</taxon>
        <taxon>Agaricomycotina</taxon>
        <taxon>Agaricomycetes</taxon>
        <taxon>Russulales</taxon>
        <taxon>Auriscalpiaceae</taxon>
        <taxon>Artomyces</taxon>
    </lineage>
</organism>
<evidence type="ECO:0000313" key="2">
    <source>
        <dbReference type="Proteomes" id="UP000814140"/>
    </source>
</evidence>
<name>A0ACB8SNX2_9AGAM</name>
<dbReference type="EMBL" id="MU277246">
    <property type="protein sequence ID" value="KAI0057481.1"/>
    <property type="molecule type" value="Genomic_DNA"/>
</dbReference>
<sequence length="182" mass="21222">MVWTTPEQRELLLSYLPRHREFQARKCTKDFWPIVNAAWFAKWPEGYDCVIPNQPDVRKRIKQWYNNARGGNSTGNGRRVLNLTAKPPHKLHPYQAYQTLYWQSKLKPIVDAAWVEHVLAHPEHAKSGGLAFRNERCKALFAEESTEVREEVMRYCETDDDDDDDESSAGDDGVEKLRAFEE</sequence>
<gene>
    <name evidence="1" type="ORF">BV25DRAFT_1920077</name>
</gene>
<accession>A0ACB8SNX2</accession>
<keyword evidence="2" id="KW-1185">Reference proteome</keyword>
<comment type="caution">
    <text evidence="1">The sequence shown here is derived from an EMBL/GenBank/DDBJ whole genome shotgun (WGS) entry which is preliminary data.</text>
</comment>